<organism evidence="1 2">
    <name type="scientific">Mycena pura</name>
    <dbReference type="NCBI Taxonomy" id="153505"/>
    <lineage>
        <taxon>Eukaryota</taxon>
        <taxon>Fungi</taxon>
        <taxon>Dikarya</taxon>
        <taxon>Basidiomycota</taxon>
        <taxon>Agaricomycotina</taxon>
        <taxon>Agaricomycetes</taxon>
        <taxon>Agaricomycetidae</taxon>
        <taxon>Agaricales</taxon>
        <taxon>Marasmiineae</taxon>
        <taxon>Mycenaceae</taxon>
        <taxon>Mycena</taxon>
    </lineage>
</organism>
<protein>
    <submittedName>
        <fullName evidence="1">Uncharacterized protein</fullName>
    </submittedName>
</protein>
<keyword evidence="2" id="KW-1185">Reference proteome</keyword>
<evidence type="ECO:0000313" key="2">
    <source>
        <dbReference type="Proteomes" id="UP001219525"/>
    </source>
</evidence>
<dbReference type="EMBL" id="JARJCW010000143">
    <property type="protein sequence ID" value="KAJ7190756.1"/>
    <property type="molecule type" value="Genomic_DNA"/>
</dbReference>
<accession>A0AAD6UP87</accession>
<dbReference type="AlphaFoldDB" id="A0AAD6UP87"/>
<sequence>MGTCQGRACDCLLEAVRDGRVVFIWMFPVAPAAAAAAARPHCIGALTAAYDVNPNHTCDPAAGTRGRHTMRRVCIKLLTDLSWCRAAPNNGSKRVKRPDIDNA</sequence>
<dbReference type="Proteomes" id="UP001219525">
    <property type="component" value="Unassembled WGS sequence"/>
</dbReference>
<evidence type="ECO:0000313" key="1">
    <source>
        <dbReference type="EMBL" id="KAJ7190756.1"/>
    </source>
</evidence>
<reference evidence="1" key="1">
    <citation type="submission" date="2023-03" db="EMBL/GenBank/DDBJ databases">
        <title>Massive genome expansion in bonnet fungi (Mycena s.s.) driven by repeated elements and novel gene families across ecological guilds.</title>
        <authorList>
            <consortium name="Lawrence Berkeley National Laboratory"/>
            <person name="Harder C.B."/>
            <person name="Miyauchi S."/>
            <person name="Viragh M."/>
            <person name="Kuo A."/>
            <person name="Thoen E."/>
            <person name="Andreopoulos B."/>
            <person name="Lu D."/>
            <person name="Skrede I."/>
            <person name="Drula E."/>
            <person name="Henrissat B."/>
            <person name="Morin E."/>
            <person name="Kohler A."/>
            <person name="Barry K."/>
            <person name="LaButti K."/>
            <person name="Morin E."/>
            <person name="Salamov A."/>
            <person name="Lipzen A."/>
            <person name="Mereny Z."/>
            <person name="Hegedus B."/>
            <person name="Baldrian P."/>
            <person name="Stursova M."/>
            <person name="Weitz H."/>
            <person name="Taylor A."/>
            <person name="Grigoriev I.V."/>
            <person name="Nagy L.G."/>
            <person name="Martin F."/>
            <person name="Kauserud H."/>
        </authorList>
    </citation>
    <scope>NUCLEOTIDE SEQUENCE</scope>
    <source>
        <strain evidence="1">9144</strain>
    </source>
</reference>
<gene>
    <name evidence="1" type="ORF">GGX14DRAFT_579555</name>
</gene>
<comment type="caution">
    <text evidence="1">The sequence shown here is derived from an EMBL/GenBank/DDBJ whole genome shotgun (WGS) entry which is preliminary data.</text>
</comment>
<name>A0AAD6UP87_9AGAR</name>
<proteinExistence type="predicted"/>